<evidence type="ECO:0000256" key="1">
    <source>
        <dbReference type="SAM" id="MobiDB-lite"/>
    </source>
</evidence>
<feature type="compositionally biased region" description="Low complexity" evidence="1">
    <location>
        <begin position="236"/>
        <end position="260"/>
    </location>
</feature>
<sequence>MPDNDEPYSLRKHGRALFPEGLPPTTRKKFQFTDPRDANATVDSGVGKSLIHPEYTSDEDSEGEPTVKNSNNSDLDNLSANTLIENSGNNSVNLSANNHIDNSGNNSVNLSAINLIDNSGSNSVNLSANTLNDNSENNSVIEQDKVEAEKDAFKNNTDTSVSECFVQNLRNEIDQRMHVCDNSEEALQNAINIERKLNARKELRRAPKEKKSNEEKKKSDEKIKNFSKSVNFTTGSQNKSNKPSTSQNNNKNKNNNYQNFNKCSTKFFSKESGKKQPTDTRCQNIGSIERRRFRVMKVKLNLDLDNLPYAVVGKSSKTGDVIMMLDSGASPNLIKAKYLSDNTKIDLNSIIELHGISNVPVFTLGSVTIKLFDKDAVCHVVSNDMTIPHAGLVGSDFFAKHGAKIDYKNRVLETSLQEKKPTVGTPKTPLQGTVGAPTKKRGRPPKHREKPDEKRIDPSEVMPSLDLDVNVESDATSDDESSSTDSDSSIETTNELKREEGNKATNIIATKDLFQYRHDNMVYFLNGDGQPCDEGARSLKSIDKLLNVGFIDTGQVCWTKKGNTNHFGLVIRGTSGESIIRVRSNIAKCLVKLKGILKDKGITNFLIAFSEFIENVAHDHKTLRIGNTFIDGLEINTTTVRSISLAGSVNSNADCTNSQYSDPFGTWDDVFVIGTARITLRVQEIRIKVSENKVLQLG</sequence>
<feature type="region of interest" description="Disordered" evidence="1">
    <location>
        <begin position="202"/>
        <end position="260"/>
    </location>
</feature>
<reference evidence="2" key="1">
    <citation type="submission" date="2021-04" db="EMBL/GenBank/DDBJ databases">
        <authorList>
            <person name="Chebbi M.A.C M."/>
        </authorList>
    </citation>
    <scope>NUCLEOTIDE SEQUENCE</scope>
</reference>
<dbReference type="InterPro" id="IPR021109">
    <property type="entry name" value="Peptidase_aspartic_dom_sf"/>
</dbReference>
<name>A0A8J2MSN8_COTCN</name>
<evidence type="ECO:0000313" key="3">
    <source>
        <dbReference type="Proteomes" id="UP000786811"/>
    </source>
</evidence>
<feature type="compositionally biased region" description="Basic and acidic residues" evidence="1">
    <location>
        <begin position="449"/>
        <end position="458"/>
    </location>
</feature>
<protein>
    <recommendedName>
        <fullName evidence="4">Peptidase A2 domain-containing protein</fullName>
    </recommendedName>
</protein>
<feature type="region of interest" description="Disordered" evidence="1">
    <location>
        <begin position="417"/>
        <end position="498"/>
    </location>
</feature>
<feature type="compositionally biased region" description="Basic and acidic residues" evidence="1">
    <location>
        <begin position="202"/>
        <end position="224"/>
    </location>
</feature>
<evidence type="ECO:0008006" key="4">
    <source>
        <dbReference type="Google" id="ProtNLM"/>
    </source>
</evidence>
<comment type="caution">
    <text evidence="2">The sequence shown here is derived from an EMBL/GenBank/DDBJ whole genome shotgun (WGS) entry which is preliminary data.</text>
</comment>
<feature type="compositionally biased region" description="Acidic residues" evidence="1">
    <location>
        <begin position="469"/>
        <end position="482"/>
    </location>
</feature>
<dbReference type="Pfam" id="PF24664">
    <property type="entry name" value="Monjiviricetes_fusion"/>
    <property type="match status" value="1"/>
</dbReference>
<keyword evidence="3" id="KW-1185">Reference proteome</keyword>
<evidence type="ECO:0000313" key="2">
    <source>
        <dbReference type="EMBL" id="CAG5093243.1"/>
    </source>
</evidence>
<organism evidence="2 3">
    <name type="scientific">Cotesia congregata</name>
    <name type="common">Parasitoid wasp</name>
    <name type="synonym">Apanteles congregatus</name>
    <dbReference type="NCBI Taxonomy" id="51543"/>
    <lineage>
        <taxon>Eukaryota</taxon>
        <taxon>Metazoa</taxon>
        <taxon>Ecdysozoa</taxon>
        <taxon>Arthropoda</taxon>
        <taxon>Hexapoda</taxon>
        <taxon>Insecta</taxon>
        <taxon>Pterygota</taxon>
        <taxon>Neoptera</taxon>
        <taxon>Endopterygota</taxon>
        <taxon>Hymenoptera</taxon>
        <taxon>Apocrita</taxon>
        <taxon>Ichneumonoidea</taxon>
        <taxon>Braconidae</taxon>
        <taxon>Microgastrinae</taxon>
        <taxon>Cotesia</taxon>
    </lineage>
</organism>
<dbReference type="Proteomes" id="UP000786811">
    <property type="component" value="Unassembled WGS sequence"/>
</dbReference>
<dbReference type="OrthoDB" id="7610447at2759"/>
<feature type="compositionally biased region" description="Basic residues" evidence="1">
    <location>
        <begin position="438"/>
        <end position="448"/>
    </location>
</feature>
<proteinExistence type="predicted"/>
<feature type="compositionally biased region" description="Low complexity" evidence="1">
    <location>
        <begin position="483"/>
        <end position="493"/>
    </location>
</feature>
<dbReference type="EMBL" id="CAJNRD030001120">
    <property type="protein sequence ID" value="CAG5093243.1"/>
    <property type="molecule type" value="Genomic_DNA"/>
</dbReference>
<feature type="region of interest" description="Disordered" evidence="1">
    <location>
        <begin position="1"/>
        <end position="84"/>
    </location>
</feature>
<dbReference type="Gene3D" id="2.40.70.10">
    <property type="entry name" value="Acid Proteases"/>
    <property type="match status" value="1"/>
</dbReference>
<gene>
    <name evidence="2" type="ORF">HICCMSTLAB_LOCUS6686</name>
</gene>
<dbReference type="AlphaFoldDB" id="A0A8J2MSN8"/>
<accession>A0A8J2MSN8</accession>
<feature type="compositionally biased region" description="Low complexity" evidence="1">
    <location>
        <begin position="69"/>
        <end position="79"/>
    </location>
</feature>